<feature type="region of interest" description="Disordered" evidence="2">
    <location>
        <begin position="344"/>
        <end position="416"/>
    </location>
</feature>
<evidence type="ECO:0000256" key="1">
    <source>
        <dbReference type="ARBA" id="ARBA00005662"/>
    </source>
</evidence>
<reference evidence="5" key="1">
    <citation type="journal article" date="2019" name="Int. J. Syst. Evol. Microbiol.">
        <title>The Global Catalogue of Microorganisms (GCM) 10K type strain sequencing project: providing services to taxonomists for standard genome sequencing and annotation.</title>
        <authorList>
            <consortium name="The Broad Institute Genomics Platform"/>
            <consortium name="The Broad Institute Genome Sequencing Center for Infectious Disease"/>
            <person name="Wu L."/>
            <person name="Ma J."/>
        </authorList>
    </citation>
    <scope>NUCLEOTIDE SEQUENCE [LARGE SCALE GENOMIC DNA]</scope>
    <source>
        <strain evidence="5">JCM 14046</strain>
    </source>
</reference>
<evidence type="ECO:0000256" key="2">
    <source>
        <dbReference type="SAM" id="MobiDB-lite"/>
    </source>
</evidence>
<feature type="domain" description="Capsule synthesis protein CapA" evidence="3">
    <location>
        <begin position="65"/>
        <end position="316"/>
    </location>
</feature>
<dbReference type="Pfam" id="PF13539">
    <property type="entry name" value="Peptidase_M15_4"/>
    <property type="match status" value="1"/>
</dbReference>
<gene>
    <name evidence="4" type="ORF">GCM10009737_15900</name>
</gene>
<dbReference type="Gene3D" id="3.30.1380.10">
    <property type="match status" value="1"/>
</dbReference>
<sequence length="607" mass="63888">MAGSGTLGRVRVSGERSRRRSALLPALLGSLLLAACSAPISPEPEDDAAAETEAAAAGQEPTVVTLAFAGDIHFEAGLAGLPGDPDATLGRTAAALRDADVAVVNLEGALTRAGSPTDKELEDPGNRYWFRSPPSALGVLARSGVDAVSVANNHGADYGLDGLRDTIAIKEDPDTPVSVIGVGRDRAEAFAPYRTSVGDTDVSVIAADASLRESADPIWSVGEGGPGLASARFTPPKNLLTAVRAAVDRDDLVVVYLHWGDESEVCPTVGQQRLAGRLADAGVDVIVGSHTHEVMGSGMLGNAYVHYGLGNYAWYHGRRPDSGVLRLRVTGGEVADEDWLPARTPLYGGVAEPRTGDDRAAAARRQADRRGCADLEPAPGSIGGEPVGPAAEPEPSEEREPSGQPAPSPESPDPALPAYAAEVREIGPFVRSRMTASFDAARCPVTLDDLRYLKVRHVDFAGEVRTGELVVAASEAQGVVSVFRDLYRARWPIARMRLVDAYDGDDDASMAANNSSAYNCRAVAGTDSLSDHAYGRAIDLNPVQNPYVTPGGVLPPAGREYADVDRSAGAVADRGVVVDDDVVVRAFRRIGWEWGDGFADYQHFFVP</sequence>
<evidence type="ECO:0000313" key="5">
    <source>
        <dbReference type="Proteomes" id="UP001501612"/>
    </source>
</evidence>
<feature type="compositionally biased region" description="Pro residues" evidence="2">
    <location>
        <begin position="404"/>
        <end position="415"/>
    </location>
</feature>
<dbReference type="Proteomes" id="UP001501612">
    <property type="component" value="Unassembled WGS sequence"/>
</dbReference>
<dbReference type="SUPFAM" id="SSF55166">
    <property type="entry name" value="Hedgehog/DD-peptidase"/>
    <property type="match status" value="1"/>
</dbReference>
<dbReference type="Gene3D" id="3.60.21.10">
    <property type="match status" value="1"/>
</dbReference>
<dbReference type="Pfam" id="PF09587">
    <property type="entry name" value="PGA_cap"/>
    <property type="match status" value="1"/>
</dbReference>
<comment type="caution">
    <text evidence="4">The sequence shown here is derived from an EMBL/GenBank/DDBJ whole genome shotgun (WGS) entry which is preliminary data.</text>
</comment>
<feature type="compositionally biased region" description="Basic and acidic residues" evidence="2">
    <location>
        <begin position="354"/>
        <end position="373"/>
    </location>
</feature>
<dbReference type="EMBL" id="BAAAMY010000004">
    <property type="protein sequence ID" value="GAA1915322.1"/>
    <property type="molecule type" value="Genomic_DNA"/>
</dbReference>
<dbReference type="InterPro" id="IPR052169">
    <property type="entry name" value="CW_Biosynth-Accessory"/>
</dbReference>
<name>A0ABP5AM71_9ACTN</name>
<dbReference type="SMART" id="SM00854">
    <property type="entry name" value="PGA_cap"/>
    <property type="match status" value="1"/>
</dbReference>
<accession>A0ABP5AM71</accession>
<evidence type="ECO:0000313" key="4">
    <source>
        <dbReference type="EMBL" id="GAA1915322.1"/>
    </source>
</evidence>
<dbReference type="InterPro" id="IPR009045">
    <property type="entry name" value="Zn_M74/Hedgehog-like"/>
</dbReference>
<dbReference type="InterPro" id="IPR019079">
    <property type="entry name" value="Capsule_synth_CapA"/>
</dbReference>
<proteinExistence type="inferred from homology"/>
<dbReference type="SUPFAM" id="SSF56300">
    <property type="entry name" value="Metallo-dependent phosphatases"/>
    <property type="match status" value="1"/>
</dbReference>
<comment type="similarity">
    <text evidence="1">Belongs to the CapA family.</text>
</comment>
<organism evidence="4 5">
    <name type="scientific">Nocardioides lentus</name>
    <dbReference type="NCBI Taxonomy" id="338077"/>
    <lineage>
        <taxon>Bacteria</taxon>
        <taxon>Bacillati</taxon>
        <taxon>Actinomycetota</taxon>
        <taxon>Actinomycetes</taxon>
        <taxon>Propionibacteriales</taxon>
        <taxon>Nocardioidaceae</taxon>
        <taxon>Nocardioides</taxon>
    </lineage>
</organism>
<dbReference type="InterPro" id="IPR039561">
    <property type="entry name" value="Peptidase_M15C"/>
</dbReference>
<dbReference type="PANTHER" id="PTHR33393:SF13">
    <property type="entry name" value="PGA BIOSYNTHESIS PROTEIN CAPA"/>
    <property type="match status" value="1"/>
</dbReference>
<protein>
    <recommendedName>
        <fullName evidence="3">Capsule synthesis protein CapA domain-containing protein</fullName>
    </recommendedName>
</protein>
<dbReference type="InterPro" id="IPR029052">
    <property type="entry name" value="Metallo-depent_PP-like"/>
</dbReference>
<dbReference type="PANTHER" id="PTHR33393">
    <property type="entry name" value="POLYGLUTAMINE SYNTHESIS ACCESSORY PROTEIN RV0574C-RELATED"/>
    <property type="match status" value="1"/>
</dbReference>
<keyword evidence="5" id="KW-1185">Reference proteome</keyword>
<evidence type="ECO:0000259" key="3">
    <source>
        <dbReference type="SMART" id="SM00854"/>
    </source>
</evidence>
<dbReference type="CDD" id="cd07381">
    <property type="entry name" value="MPP_CapA"/>
    <property type="match status" value="1"/>
</dbReference>